<comment type="catalytic activity">
    <reaction evidence="15 16 17">
        <text>uridine + ATP = UMP + ADP + H(+)</text>
        <dbReference type="Rhea" id="RHEA:16825"/>
        <dbReference type="ChEBI" id="CHEBI:15378"/>
        <dbReference type="ChEBI" id="CHEBI:16704"/>
        <dbReference type="ChEBI" id="CHEBI:30616"/>
        <dbReference type="ChEBI" id="CHEBI:57865"/>
        <dbReference type="ChEBI" id="CHEBI:456216"/>
        <dbReference type="EC" id="2.7.1.48"/>
    </reaction>
</comment>
<dbReference type="FunFam" id="3.40.50.300:FF:000339">
    <property type="entry name" value="Uridine kinase"/>
    <property type="match status" value="1"/>
</dbReference>
<dbReference type="GO" id="GO:0004849">
    <property type="term" value="F:uridine kinase activity"/>
    <property type="evidence" value="ECO:0007669"/>
    <property type="project" value="UniProtKB-UniRule"/>
</dbReference>
<dbReference type="Pfam" id="PF00485">
    <property type="entry name" value="PRK"/>
    <property type="match status" value="1"/>
</dbReference>
<dbReference type="PANTHER" id="PTHR10285">
    <property type="entry name" value="URIDINE KINASE"/>
    <property type="match status" value="1"/>
</dbReference>
<evidence type="ECO:0000256" key="15">
    <source>
        <dbReference type="ARBA" id="ARBA00048909"/>
    </source>
</evidence>
<evidence type="ECO:0000256" key="9">
    <source>
        <dbReference type="ARBA" id="ARBA00022741"/>
    </source>
</evidence>
<dbReference type="GO" id="GO:0043771">
    <property type="term" value="F:cytidine kinase activity"/>
    <property type="evidence" value="ECO:0007669"/>
    <property type="project" value="RHEA"/>
</dbReference>
<evidence type="ECO:0000256" key="10">
    <source>
        <dbReference type="ARBA" id="ARBA00022777"/>
    </source>
</evidence>
<dbReference type="Gene3D" id="3.40.50.300">
    <property type="entry name" value="P-loop containing nucleotide triphosphate hydrolases"/>
    <property type="match status" value="1"/>
</dbReference>
<dbReference type="PRINTS" id="PR00988">
    <property type="entry name" value="URIDINKINASE"/>
</dbReference>
<proteinExistence type="inferred from homology"/>
<sequence>MLDPLIIGVAGGSGSGKTTVVQQIISAIGEEKILLIQHDSYYRDLKHLSFEKRTQQNFDHPSSLETELMIRHIKALKEGYQVEIPIYDFTNHIRKEETRLAEPKQVILVDGILVFTEKELRDLMNIKLYVDTDDDIRLLRRIQRDIVERDRELEQVLSQYQKYVRPMHLEFVEPTKRYADIIIPHGGENKVALDMVNALIQDRLNNSEVAEQKNESVSE</sequence>
<dbReference type="UniPathway" id="UPA00574">
    <property type="reaction ID" value="UER00637"/>
</dbReference>
<comment type="subcellular location">
    <subcellularLocation>
        <location evidence="1 16 17">Cytoplasm</location>
    </subcellularLocation>
</comment>
<dbReference type="NCBIfam" id="TIGR00235">
    <property type="entry name" value="udk"/>
    <property type="match status" value="1"/>
</dbReference>
<dbReference type="SUPFAM" id="SSF52540">
    <property type="entry name" value="P-loop containing nucleoside triphosphate hydrolases"/>
    <property type="match status" value="1"/>
</dbReference>
<evidence type="ECO:0000256" key="1">
    <source>
        <dbReference type="ARBA" id="ARBA00004496"/>
    </source>
</evidence>
<evidence type="ECO:0000256" key="11">
    <source>
        <dbReference type="ARBA" id="ARBA00022840"/>
    </source>
</evidence>
<dbReference type="GO" id="GO:0044206">
    <property type="term" value="P:UMP salvage"/>
    <property type="evidence" value="ECO:0007669"/>
    <property type="project" value="UniProtKB-UniRule"/>
</dbReference>
<dbReference type="NCBIfam" id="NF004018">
    <property type="entry name" value="PRK05480.1"/>
    <property type="match status" value="1"/>
</dbReference>
<accession>A0A2A2G9V7</accession>
<evidence type="ECO:0000256" key="14">
    <source>
        <dbReference type="ARBA" id="ARBA00047436"/>
    </source>
</evidence>
<evidence type="ECO:0000256" key="12">
    <source>
        <dbReference type="ARBA" id="ARBA00030641"/>
    </source>
</evidence>
<organism evidence="19 20">
    <name type="scientific">Fodinibius salipaludis</name>
    <dbReference type="NCBI Taxonomy" id="2032627"/>
    <lineage>
        <taxon>Bacteria</taxon>
        <taxon>Pseudomonadati</taxon>
        <taxon>Balneolota</taxon>
        <taxon>Balneolia</taxon>
        <taxon>Balneolales</taxon>
        <taxon>Balneolaceae</taxon>
        <taxon>Fodinibius</taxon>
    </lineage>
</organism>
<reference evidence="19 20" key="1">
    <citation type="submission" date="2017-08" db="EMBL/GenBank/DDBJ databases">
        <title>Aliifodinibius alkalisoli sp. nov., isolated from saline alkaline soil.</title>
        <authorList>
            <person name="Liu D."/>
            <person name="Zhang G."/>
        </authorList>
    </citation>
    <scope>NUCLEOTIDE SEQUENCE [LARGE SCALE GENOMIC DNA]</scope>
    <source>
        <strain evidence="19 20">WN023</strain>
    </source>
</reference>
<evidence type="ECO:0000259" key="18">
    <source>
        <dbReference type="Pfam" id="PF00485"/>
    </source>
</evidence>
<evidence type="ECO:0000313" key="20">
    <source>
        <dbReference type="Proteomes" id="UP000218831"/>
    </source>
</evidence>
<keyword evidence="8 16" id="KW-0808">Transferase</keyword>
<dbReference type="GO" id="GO:0005524">
    <property type="term" value="F:ATP binding"/>
    <property type="evidence" value="ECO:0007669"/>
    <property type="project" value="UniProtKB-UniRule"/>
</dbReference>
<dbReference type="InterPro" id="IPR026008">
    <property type="entry name" value="Uridine_kinase"/>
</dbReference>
<evidence type="ECO:0000256" key="6">
    <source>
        <dbReference type="ARBA" id="ARBA00021478"/>
    </source>
</evidence>
<comment type="pathway">
    <text evidence="2 16 17">Pyrimidine metabolism; UMP biosynthesis via salvage pathway; UMP from uridine: step 1/1.</text>
</comment>
<evidence type="ECO:0000256" key="2">
    <source>
        <dbReference type="ARBA" id="ARBA00004690"/>
    </source>
</evidence>
<dbReference type="AlphaFoldDB" id="A0A2A2G9V7"/>
<dbReference type="Proteomes" id="UP000218831">
    <property type="component" value="Unassembled WGS sequence"/>
</dbReference>
<keyword evidence="20" id="KW-1185">Reference proteome</keyword>
<comment type="pathway">
    <text evidence="3 16 17">Pyrimidine metabolism; CTP biosynthesis via salvage pathway; CTP from cytidine: step 1/3.</text>
</comment>
<feature type="domain" description="Phosphoribulokinase/uridine kinase" evidence="18">
    <location>
        <begin position="6"/>
        <end position="192"/>
    </location>
</feature>
<dbReference type="InterPro" id="IPR000764">
    <property type="entry name" value="Uridine_kinase-like"/>
</dbReference>
<evidence type="ECO:0000256" key="5">
    <source>
        <dbReference type="ARBA" id="ARBA00012137"/>
    </source>
</evidence>
<dbReference type="HAMAP" id="MF_00551">
    <property type="entry name" value="Uridine_kinase"/>
    <property type="match status" value="1"/>
</dbReference>
<evidence type="ECO:0000256" key="13">
    <source>
        <dbReference type="ARBA" id="ARBA00031452"/>
    </source>
</evidence>
<keyword evidence="9 16" id="KW-0547">Nucleotide-binding</keyword>
<keyword evidence="7 16" id="KW-0963">Cytoplasm</keyword>
<comment type="catalytic activity">
    <reaction evidence="14 17">
        <text>cytidine + ATP = CMP + ADP + H(+)</text>
        <dbReference type="Rhea" id="RHEA:24674"/>
        <dbReference type="ChEBI" id="CHEBI:15378"/>
        <dbReference type="ChEBI" id="CHEBI:17562"/>
        <dbReference type="ChEBI" id="CHEBI:30616"/>
        <dbReference type="ChEBI" id="CHEBI:60377"/>
        <dbReference type="ChEBI" id="CHEBI:456216"/>
        <dbReference type="EC" id="2.7.1.48"/>
    </reaction>
</comment>
<feature type="binding site" evidence="16">
    <location>
        <begin position="11"/>
        <end position="18"/>
    </location>
    <ligand>
        <name>ATP</name>
        <dbReference type="ChEBI" id="CHEBI:30616"/>
    </ligand>
</feature>
<gene>
    <name evidence="16" type="primary">udk</name>
    <name evidence="19" type="ORF">CK503_10580</name>
</gene>
<evidence type="ECO:0000256" key="16">
    <source>
        <dbReference type="HAMAP-Rule" id="MF_00551"/>
    </source>
</evidence>
<evidence type="ECO:0000256" key="8">
    <source>
        <dbReference type="ARBA" id="ARBA00022679"/>
    </source>
</evidence>
<keyword evidence="10 16" id="KW-0418">Kinase</keyword>
<dbReference type="InterPro" id="IPR006083">
    <property type="entry name" value="PRK/URK"/>
</dbReference>
<comment type="caution">
    <text evidence="19">The sequence shown here is derived from an EMBL/GenBank/DDBJ whole genome shotgun (WGS) entry which is preliminary data.</text>
</comment>
<name>A0A2A2G9V7_9BACT</name>
<dbReference type="UniPathway" id="UPA00579">
    <property type="reaction ID" value="UER00640"/>
</dbReference>
<comment type="similarity">
    <text evidence="4 16 17">Belongs to the uridine kinase family.</text>
</comment>
<dbReference type="EMBL" id="NSKE01000007">
    <property type="protein sequence ID" value="PAU93592.1"/>
    <property type="molecule type" value="Genomic_DNA"/>
</dbReference>
<dbReference type="OrthoDB" id="9777642at2"/>
<dbReference type="CDD" id="cd02023">
    <property type="entry name" value="UMPK"/>
    <property type="match status" value="1"/>
</dbReference>
<dbReference type="GO" id="GO:0044211">
    <property type="term" value="P:CTP salvage"/>
    <property type="evidence" value="ECO:0007669"/>
    <property type="project" value="UniProtKB-UniRule"/>
</dbReference>
<evidence type="ECO:0000256" key="17">
    <source>
        <dbReference type="RuleBase" id="RU003825"/>
    </source>
</evidence>
<evidence type="ECO:0000256" key="3">
    <source>
        <dbReference type="ARBA" id="ARBA00004784"/>
    </source>
</evidence>
<keyword evidence="11 16" id="KW-0067">ATP-binding</keyword>
<protein>
    <recommendedName>
        <fullName evidence="6 16">Uridine kinase</fullName>
        <ecNumber evidence="5 16">2.7.1.48</ecNumber>
    </recommendedName>
    <alternativeName>
        <fullName evidence="12 16">Cytidine monophosphokinase</fullName>
    </alternativeName>
    <alternativeName>
        <fullName evidence="13 16">Uridine monophosphokinase</fullName>
    </alternativeName>
</protein>
<dbReference type="InterPro" id="IPR027417">
    <property type="entry name" value="P-loop_NTPase"/>
</dbReference>
<dbReference type="GO" id="GO:0005737">
    <property type="term" value="C:cytoplasm"/>
    <property type="evidence" value="ECO:0007669"/>
    <property type="project" value="UniProtKB-SubCell"/>
</dbReference>
<evidence type="ECO:0000256" key="7">
    <source>
        <dbReference type="ARBA" id="ARBA00022490"/>
    </source>
</evidence>
<evidence type="ECO:0000313" key="19">
    <source>
        <dbReference type="EMBL" id="PAU93592.1"/>
    </source>
</evidence>
<evidence type="ECO:0000256" key="4">
    <source>
        <dbReference type="ARBA" id="ARBA00005408"/>
    </source>
</evidence>
<dbReference type="EC" id="2.7.1.48" evidence="5 16"/>